<dbReference type="Proteomes" id="UP001174909">
    <property type="component" value="Unassembled WGS sequence"/>
</dbReference>
<gene>
    <name evidence="1" type="ORF">GBAR_LOCUS22422</name>
</gene>
<comment type="caution">
    <text evidence="1">The sequence shown here is derived from an EMBL/GenBank/DDBJ whole genome shotgun (WGS) entry which is preliminary data.</text>
</comment>
<dbReference type="EMBL" id="CASHTH010003092">
    <property type="protein sequence ID" value="CAI8040227.1"/>
    <property type="molecule type" value="Genomic_DNA"/>
</dbReference>
<accession>A0AA35X769</accession>
<sequence length="42" mass="4712">MTVLRSRLFLASFKFPVLGNAVRVYGADLLCTKHVMYSVYSG</sequence>
<evidence type="ECO:0000313" key="1">
    <source>
        <dbReference type="EMBL" id="CAI8040227.1"/>
    </source>
</evidence>
<feature type="non-terminal residue" evidence="1">
    <location>
        <position position="42"/>
    </location>
</feature>
<protein>
    <submittedName>
        <fullName evidence="1">Uncharacterized protein</fullName>
    </submittedName>
</protein>
<evidence type="ECO:0000313" key="2">
    <source>
        <dbReference type="Proteomes" id="UP001174909"/>
    </source>
</evidence>
<dbReference type="AlphaFoldDB" id="A0AA35X769"/>
<proteinExistence type="predicted"/>
<reference evidence="1" key="1">
    <citation type="submission" date="2023-03" db="EMBL/GenBank/DDBJ databases">
        <authorList>
            <person name="Steffen K."/>
            <person name="Cardenas P."/>
        </authorList>
    </citation>
    <scope>NUCLEOTIDE SEQUENCE</scope>
</reference>
<keyword evidence="2" id="KW-1185">Reference proteome</keyword>
<name>A0AA35X769_GEOBA</name>
<organism evidence="1 2">
    <name type="scientific">Geodia barretti</name>
    <name type="common">Barrett's horny sponge</name>
    <dbReference type="NCBI Taxonomy" id="519541"/>
    <lineage>
        <taxon>Eukaryota</taxon>
        <taxon>Metazoa</taxon>
        <taxon>Porifera</taxon>
        <taxon>Demospongiae</taxon>
        <taxon>Heteroscleromorpha</taxon>
        <taxon>Tetractinellida</taxon>
        <taxon>Astrophorina</taxon>
        <taxon>Geodiidae</taxon>
        <taxon>Geodia</taxon>
    </lineage>
</organism>